<dbReference type="GO" id="GO:0003747">
    <property type="term" value="F:translation release factor activity"/>
    <property type="evidence" value="ECO:0007669"/>
    <property type="project" value="InterPro"/>
</dbReference>
<dbReference type="PANTHER" id="PTHR43804">
    <property type="entry name" value="LD18447P"/>
    <property type="match status" value="1"/>
</dbReference>
<dbReference type="RefSeq" id="WP_278501884.1">
    <property type="nucleotide sequence ID" value="NZ_CP122439.1"/>
</dbReference>
<gene>
    <name evidence="3" type="primary">prfH</name>
    <name evidence="3" type="ORF">GXX48_14695</name>
</gene>
<proteinExistence type="inferred from homology"/>
<dbReference type="AlphaFoldDB" id="A0A7V6PDB0"/>
<evidence type="ECO:0000259" key="2">
    <source>
        <dbReference type="Pfam" id="PF00472"/>
    </source>
</evidence>
<evidence type="ECO:0000256" key="1">
    <source>
        <dbReference type="ARBA" id="ARBA00010835"/>
    </source>
</evidence>
<comment type="caution">
    <text evidence="3">The sequence shown here is derived from an EMBL/GenBank/DDBJ whole genome shotgun (WGS) entry which is preliminary data.</text>
</comment>
<organism evidence="3 4">
    <name type="scientific">Brucella intermedia</name>
    <dbReference type="NCBI Taxonomy" id="94625"/>
    <lineage>
        <taxon>Bacteria</taxon>
        <taxon>Pseudomonadati</taxon>
        <taxon>Pseudomonadota</taxon>
        <taxon>Alphaproteobacteria</taxon>
        <taxon>Hyphomicrobiales</taxon>
        <taxon>Brucellaceae</taxon>
        <taxon>Brucella/Ochrobactrum group</taxon>
        <taxon>Brucella</taxon>
    </lineage>
</organism>
<evidence type="ECO:0000313" key="4">
    <source>
        <dbReference type="Proteomes" id="UP000551563"/>
    </source>
</evidence>
<dbReference type="InterPro" id="IPR050057">
    <property type="entry name" value="Prokaryotic/Mito_RF"/>
</dbReference>
<dbReference type="InterPro" id="IPR000352">
    <property type="entry name" value="Pep_chain_release_fac_I"/>
</dbReference>
<sequence length="203" mass="22728">MKSVDLLISSGSGPVECRIAVGRFIDILSKEAQKRGCSFEVTSEIAADKDGPKSALVTLQGETADQIVEEFCGAIRFVFKSPVRPQHKRQNWFISVSRIARPAINEIVIQPNDVRFETLRAGGPGGQHQNTTDSAVRVVHIPTGIQLIARNERSQHRNKATALERLGMVLKHLQEDEIENAKAVRHHKNRNIERGNEVKTFRY</sequence>
<accession>A0A7V6PDB0</accession>
<dbReference type="InterPro" id="IPR017509">
    <property type="entry name" value="PrfH"/>
</dbReference>
<dbReference type="InterPro" id="IPR045853">
    <property type="entry name" value="Pep_chain_release_fac_I_sf"/>
</dbReference>
<dbReference type="NCBIfam" id="TIGR03072">
    <property type="entry name" value="release_prfH"/>
    <property type="match status" value="1"/>
</dbReference>
<reference evidence="3 4" key="1">
    <citation type="journal article" date="2020" name="Biotechnol. Biofuels">
        <title>New insights from the biogas microbiome by comprehensive genome-resolved metagenomics of nearly 1600 species originating from multiple anaerobic digesters.</title>
        <authorList>
            <person name="Campanaro S."/>
            <person name="Treu L."/>
            <person name="Rodriguez-R L.M."/>
            <person name="Kovalovszki A."/>
            <person name="Ziels R.M."/>
            <person name="Maus I."/>
            <person name="Zhu X."/>
            <person name="Kougias P.G."/>
            <person name="Basile A."/>
            <person name="Luo G."/>
            <person name="Schluter A."/>
            <person name="Konstantinidis K.T."/>
            <person name="Angelidaki I."/>
        </authorList>
    </citation>
    <scope>NUCLEOTIDE SEQUENCE [LARGE SCALE GENOMIC DNA]</scope>
    <source>
        <strain evidence="3">AS04akNAM_66</strain>
    </source>
</reference>
<dbReference type="Gene3D" id="3.30.70.1660">
    <property type="match status" value="1"/>
</dbReference>
<evidence type="ECO:0000313" key="3">
    <source>
        <dbReference type="EMBL" id="HHV68879.1"/>
    </source>
</evidence>
<dbReference type="PANTHER" id="PTHR43804:SF9">
    <property type="entry name" value="PEPTIDE CHAIN RELEASE FACTOR HOMOLOG-RELATED"/>
    <property type="match status" value="1"/>
</dbReference>
<dbReference type="Pfam" id="PF00472">
    <property type="entry name" value="RF-1"/>
    <property type="match status" value="1"/>
</dbReference>
<name>A0A7V6PDB0_9HYPH</name>
<feature type="domain" description="Prokaryotic-type class I peptide chain release factors" evidence="2">
    <location>
        <begin position="106"/>
        <end position="196"/>
    </location>
</feature>
<dbReference type="Proteomes" id="UP000551563">
    <property type="component" value="Unassembled WGS sequence"/>
</dbReference>
<comment type="similarity">
    <text evidence="1">Belongs to the prokaryotic/mitochondrial release factor family.</text>
</comment>
<protein>
    <submittedName>
        <fullName evidence="3">Peptide chain release factor H</fullName>
    </submittedName>
</protein>
<dbReference type="Gene3D" id="3.30.160.20">
    <property type="match status" value="1"/>
</dbReference>
<dbReference type="SUPFAM" id="SSF75620">
    <property type="entry name" value="Release factor"/>
    <property type="match status" value="1"/>
</dbReference>
<dbReference type="EMBL" id="DUMN01000412">
    <property type="protein sequence ID" value="HHV68879.1"/>
    <property type="molecule type" value="Genomic_DNA"/>
</dbReference>